<accession>A0ABQ9I7F6</accession>
<name>A0ABQ9I7F6_9NEOP</name>
<comment type="caution">
    <text evidence="2">The sequence shown here is derived from an EMBL/GenBank/DDBJ whole genome shotgun (WGS) entry which is preliminary data.</text>
</comment>
<sequence>MLSTLCRTANRSVFKRGTFVRKKNVVWAVWGLFHWPSQSPDLTPLDYFFEVLRRVGCMNIRGGSHRANPLSDLTTEVRAARVDQTDTCGCRYGPSVTWAIVALTASRRQLSSPPQLKVSTEQRRNARSGGNGRSLRKLAEQRHRATRLPLTKIRDPSLGIEPAPARLNEVTMEQRRNVRVGEMEVPREIRRPTTISIPGKVVPGVFAHWSRAGKYRWSVGFLGYLPFIRPCILALLRSNLAAVSSVIKNPLLRATQVFELSPSWTGDPDEVHFEPPILKVPNLDPRSATIVDKSAPDEYSRLGAGQVQNVCRSSARRGRNETARSTSCCFLDKGGLTTRVIACAHDRANEPWDVLLQLPLRPRQGWFLDASLPRSGPPSVFRPLSALGVSSKWPTAPWDEFGRRDGGRRAT</sequence>
<reference evidence="2 3" key="1">
    <citation type="submission" date="2023-02" db="EMBL/GenBank/DDBJ databases">
        <title>LHISI_Scaffold_Assembly.</title>
        <authorList>
            <person name="Stuart O.P."/>
            <person name="Cleave R."/>
            <person name="Magrath M.J.L."/>
            <person name="Mikheyev A.S."/>
        </authorList>
    </citation>
    <scope>NUCLEOTIDE SEQUENCE [LARGE SCALE GENOMIC DNA]</scope>
    <source>
        <strain evidence="2">Daus_M_001</strain>
        <tissue evidence="2">Leg muscle</tissue>
    </source>
</reference>
<evidence type="ECO:0000256" key="1">
    <source>
        <dbReference type="SAM" id="MobiDB-lite"/>
    </source>
</evidence>
<feature type="region of interest" description="Disordered" evidence="1">
    <location>
        <begin position="111"/>
        <end position="141"/>
    </location>
</feature>
<proteinExistence type="predicted"/>
<evidence type="ECO:0000313" key="2">
    <source>
        <dbReference type="EMBL" id="KAJ8892195.1"/>
    </source>
</evidence>
<keyword evidence="3" id="KW-1185">Reference proteome</keyword>
<evidence type="ECO:0000313" key="3">
    <source>
        <dbReference type="Proteomes" id="UP001159363"/>
    </source>
</evidence>
<dbReference type="Proteomes" id="UP001159363">
    <property type="component" value="Chromosome 2"/>
</dbReference>
<protein>
    <submittedName>
        <fullName evidence="2">Uncharacterized protein</fullName>
    </submittedName>
</protein>
<dbReference type="EMBL" id="JARBHB010000002">
    <property type="protein sequence ID" value="KAJ8892195.1"/>
    <property type="molecule type" value="Genomic_DNA"/>
</dbReference>
<organism evidence="2 3">
    <name type="scientific">Dryococelus australis</name>
    <dbReference type="NCBI Taxonomy" id="614101"/>
    <lineage>
        <taxon>Eukaryota</taxon>
        <taxon>Metazoa</taxon>
        <taxon>Ecdysozoa</taxon>
        <taxon>Arthropoda</taxon>
        <taxon>Hexapoda</taxon>
        <taxon>Insecta</taxon>
        <taxon>Pterygota</taxon>
        <taxon>Neoptera</taxon>
        <taxon>Polyneoptera</taxon>
        <taxon>Phasmatodea</taxon>
        <taxon>Verophasmatodea</taxon>
        <taxon>Anareolatae</taxon>
        <taxon>Phasmatidae</taxon>
        <taxon>Eurycanthinae</taxon>
        <taxon>Dryococelus</taxon>
    </lineage>
</organism>
<gene>
    <name evidence="2" type="ORF">PR048_004775</name>
</gene>